<organism evidence="4 5">
    <name type="scientific">Urochloa decumbens</name>
    <dbReference type="NCBI Taxonomy" id="240449"/>
    <lineage>
        <taxon>Eukaryota</taxon>
        <taxon>Viridiplantae</taxon>
        <taxon>Streptophyta</taxon>
        <taxon>Embryophyta</taxon>
        <taxon>Tracheophyta</taxon>
        <taxon>Spermatophyta</taxon>
        <taxon>Magnoliopsida</taxon>
        <taxon>Liliopsida</taxon>
        <taxon>Poales</taxon>
        <taxon>Poaceae</taxon>
        <taxon>PACMAD clade</taxon>
        <taxon>Panicoideae</taxon>
        <taxon>Panicodae</taxon>
        <taxon>Paniceae</taxon>
        <taxon>Melinidinae</taxon>
        <taxon>Urochloa</taxon>
    </lineage>
</organism>
<dbReference type="Gene3D" id="3.90.25.10">
    <property type="entry name" value="UDP-galactose 4-epimerase, domain 1"/>
    <property type="match status" value="1"/>
</dbReference>
<evidence type="ECO:0000256" key="2">
    <source>
        <dbReference type="ARBA" id="ARBA00023002"/>
    </source>
</evidence>
<dbReference type="SUPFAM" id="SSF51735">
    <property type="entry name" value="NAD(P)-binding Rossmann-fold domains"/>
    <property type="match status" value="1"/>
</dbReference>
<dbReference type="CDD" id="cd05259">
    <property type="entry name" value="PCBER_SDR_a"/>
    <property type="match status" value="1"/>
</dbReference>
<dbReference type="GO" id="GO:0016491">
    <property type="term" value="F:oxidoreductase activity"/>
    <property type="evidence" value="ECO:0007669"/>
    <property type="project" value="UniProtKB-KW"/>
</dbReference>
<feature type="domain" description="NmrA-like" evidence="3">
    <location>
        <begin position="4"/>
        <end position="335"/>
    </location>
</feature>
<name>A0ABC8ZG23_9POAL</name>
<sequence>MASEKSKILVVGATGYLGRHVVAASARLGHPTFALVRDTAPSDPAKAALLKSFTDSGVTLVKGDLYDQASLVSAVKLADVVISTLGSLQLADQTRLIDAIKEAGNVKRFFPSEFGLDVDRTGIVEPGKTVLSAKVAIRRAVEAAGIPYTYATAGFFAGYSLPSVGQVLAQGPPADKALILGDGNAKAVFVEEGDIGTYTVLAADDPRAENKTLYIKPPANALSHNELLDLWEKKTGKKPERVYFPEDEVLKKIQGQCSAFDFASLVRFSRNATQNKSFSHFSGAESPIPLNIILAIGHAAYVRGEQAGFEIDPVKGVDASELYPEVKYTTVDEYLNRFI</sequence>
<keyword evidence="5" id="KW-1185">Reference proteome</keyword>
<evidence type="ECO:0000313" key="5">
    <source>
        <dbReference type="Proteomes" id="UP001497457"/>
    </source>
</evidence>
<protein>
    <recommendedName>
        <fullName evidence="3">NmrA-like domain-containing protein</fullName>
    </recommendedName>
</protein>
<dbReference type="Gene3D" id="3.40.50.720">
    <property type="entry name" value="NAD(P)-binding Rossmann-like Domain"/>
    <property type="match status" value="1"/>
</dbReference>
<dbReference type="InterPro" id="IPR045312">
    <property type="entry name" value="PCBER-like"/>
</dbReference>
<dbReference type="Proteomes" id="UP001497457">
    <property type="component" value="Chromosome 18b"/>
</dbReference>
<reference evidence="4 5" key="2">
    <citation type="submission" date="2024-10" db="EMBL/GenBank/DDBJ databases">
        <authorList>
            <person name="Ryan C."/>
        </authorList>
    </citation>
    <scope>NUCLEOTIDE SEQUENCE [LARGE SCALE GENOMIC DNA]</scope>
</reference>
<evidence type="ECO:0000256" key="1">
    <source>
        <dbReference type="ARBA" id="ARBA00022857"/>
    </source>
</evidence>
<dbReference type="AlphaFoldDB" id="A0ABC8ZG23"/>
<gene>
    <name evidence="4" type="ORF">URODEC1_LOCUS42662</name>
</gene>
<proteinExistence type="predicted"/>
<dbReference type="InterPro" id="IPR036291">
    <property type="entry name" value="NAD(P)-bd_dom_sf"/>
</dbReference>
<dbReference type="Pfam" id="PF05368">
    <property type="entry name" value="NmrA"/>
    <property type="match status" value="1"/>
</dbReference>
<reference evidence="5" key="1">
    <citation type="submission" date="2024-06" db="EMBL/GenBank/DDBJ databases">
        <authorList>
            <person name="Ryan C."/>
        </authorList>
    </citation>
    <scope>NUCLEOTIDE SEQUENCE [LARGE SCALE GENOMIC DNA]</scope>
</reference>
<dbReference type="EMBL" id="OZ075128">
    <property type="protein sequence ID" value="CAL4957626.1"/>
    <property type="molecule type" value="Genomic_DNA"/>
</dbReference>
<accession>A0ABC8ZG23</accession>
<keyword evidence="1" id="KW-0521">NADP</keyword>
<dbReference type="InterPro" id="IPR008030">
    <property type="entry name" value="NmrA-like"/>
</dbReference>
<keyword evidence="2" id="KW-0560">Oxidoreductase</keyword>
<dbReference type="PANTHER" id="PTHR43349">
    <property type="entry name" value="PINORESINOL REDUCTASE-RELATED"/>
    <property type="match status" value="1"/>
</dbReference>
<evidence type="ECO:0000313" key="4">
    <source>
        <dbReference type="EMBL" id="CAL4957626.1"/>
    </source>
</evidence>
<evidence type="ECO:0000259" key="3">
    <source>
        <dbReference type="Pfam" id="PF05368"/>
    </source>
</evidence>
<dbReference type="PANTHER" id="PTHR43349:SF1">
    <property type="entry name" value="ISOFLAVONE REDUCTASE HOMOLOG IRL"/>
    <property type="match status" value="1"/>
</dbReference>
<dbReference type="InterPro" id="IPR050608">
    <property type="entry name" value="NmrA-type/Isoflavone_red_sf"/>
</dbReference>